<organism evidence="1 2">
    <name type="scientific">Halorientalis brevis</name>
    <dbReference type="NCBI Taxonomy" id="1126241"/>
    <lineage>
        <taxon>Archaea</taxon>
        <taxon>Methanobacteriati</taxon>
        <taxon>Methanobacteriota</taxon>
        <taxon>Stenosarchaea group</taxon>
        <taxon>Halobacteria</taxon>
        <taxon>Halobacteriales</taxon>
        <taxon>Haloarculaceae</taxon>
        <taxon>Halorientalis</taxon>
    </lineage>
</organism>
<dbReference type="AlphaFoldDB" id="A0ABD6CB81"/>
<dbReference type="SUPFAM" id="SSF55144">
    <property type="entry name" value="LigT-like"/>
    <property type="match status" value="1"/>
</dbReference>
<keyword evidence="2" id="KW-1185">Reference proteome</keyword>
<accession>A0ABD6CB81</accession>
<sequence>MYSLNAPVPSAVAALADDLARDLLDAQSRVRGSHTLVVKRLTDDDLGYAHLEARARDALAGTPACEARVADVELFETVPSGPAPVVYLRVESPGLEALHDRLCETFDPVSEIEGAAYVPHVTVARGGQAAAARRLAETEIDPIEWVVDELVFWDATREQPASRVSLPL</sequence>
<dbReference type="Gene3D" id="3.90.1140.10">
    <property type="entry name" value="Cyclic phosphodiesterase"/>
    <property type="match status" value="1"/>
</dbReference>
<keyword evidence="1" id="KW-0436">Ligase</keyword>
<protein>
    <submittedName>
        <fullName evidence="1">2'-5' RNA ligase family protein</fullName>
    </submittedName>
</protein>
<name>A0ABD6CB81_9EURY</name>
<dbReference type="EMBL" id="JBHUDJ010000002">
    <property type="protein sequence ID" value="MFD1586658.1"/>
    <property type="molecule type" value="Genomic_DNA"/>
</dbReference>
<dbReference type="RefSeq" id="WP_247379250.1">
    <property type="nucleotide sequence ID" value="NZ_JALLGV010000007.1"/>
</dbReference>
<evidence type="ECO:0000313" key="2">
    <source>
        <dbReference type="Proteomes" id="UP001597119"/>
    </source>
</evidence>
<reference evidence="1 2" key="1">
    <citation type="journal article" date="2019" name="Int. J. Syst. Evol. Microbiol.">
        <title>The Global Catalogue of Microorganisms (GCM) 10K type strain sequencing project: providing services to taxonomists for standard genome sequencing and annotation.</title>
        <authorList>
            <consortium name="The Broad Institute Genomics Platform"/>
            <consortium name="The Broad Institute Genome Sequencing Center for Infectious Disease"/>
            <person name="Wu L."/>
            <person name="Ma J."/>
        </authorList>
    </citation>
    <scope>NUCLEOTIDE SEQUENCE [LARGE SCALE GENOMIC DNA]</scope>
    <source>
        <strain evidence="1 2">CGMCC 1.12125</strain>
    </source>
</reference>
<evidence type="ECO:0000313" key="1">
    <source>
        <dbReference type="EMBL" id="MFD1586658.1"/>
    </source>
</evidence>
<proteinExistence type="predicted"/>
<dbReference type="InterPro" id="IPR009097">
    <property type="entry name" value="Cyclic_Pdiesterase"/>
</dbReference>
<dbReference type="Proteomes" id="UP001597119">
    <property type="component" value="Unassembled WGS sequence"/>
</dbReference>
<dbReference type="GO" id="GO:0016874">
    <property type="term" value="F:ligase activity"/>
    <property type="evidence" value="ECO:0007669"/>
    <property type="project" value="UniProtKB-KW"/>
</dbReference>
<dbReference type="Pfam" id="PF13563">
    <property type="entry name" value="2_5_RNA_ligase2"/>
    <property type="match status" value="1"/>
</dbReference>
<comment type="caution">
    <text evidence="1">The sequence shown here is derived from an EMBL/GenBank/DDBJ whole genome shotgun (WGS) entry which is preliminary data.</text>
</comment>
<gene>
    <name evidence="1" type="ORF">ACFR9U_06660</name>
</gene>